<proteinExistence type="predicted"/>
<dbReference type="Gene3D" id="3.60.10.10">
    <property type="entry name" value="Endonuclease/exonuclease/phosphatase"/>
    <property type="match status" value="1"/>
</dbReference>
<protein>
    <submittedName>
        <fullName evidence="1">Dtw domain-containing protein 2</fullName>
    </submittedName>
</protein>
<dbReference type="Proteomes" id="UP001145742">
    <property type="component" value="Unassembled WGS sequence"/>
</dbReference>
<dbReference type="InterPro" id="IPR036691">
    <property type="entry name" value="Endo/exonu/phosph_ase_sf"/>
</dbReference>
<dbReference type="EMBL" id="WHWB01034364">
    <property type="protein sequence ID" value="KAJ7411037.1"/>
    <property type="molecule type" value="Genomic_DNA"/>
</dbReference>
<evidence type="ECO:0000313" key="1">
    <source>
        <dbReference type="EMBL" id="KAJ7411037.1"/>
    </source>
</evidence>
<organism evidence="1 2">
    <name type="scientific">Willisornis vidua</name>
    <name type="common">Xingu scale-backed antbird</name>
    <dbReference type="NCBI Taxonomy" id="1566151"/>
    <lineage>
        <taxon>Eukaryota</taxon>
        <taxon>Metazoa</taxon>
        <taxon>Chordata</taxon>
        <taxon>Craniata</taxon>
        <taxon>Vertebrata</taxon>
        <taxon>Euteleostomi</taxon>
        <taxon>Archelosauria</taxon>
        <taxon>Archosauria</taxon>
        <taxon>Dinosauria</taxon>
        <taxon>Saurischia</taxon>
        <taxon>Theropoda</taxon>
        <taxon>Coelurosauria</taxon>
        <taxon>Aves</taxon>
        <taxon>Neognathae</taxon>
        <taxon>Neoaves</taxon>
        <taxon>Telluraves</taxon>
        <taxon>Australaves</taxon>
        <taxon>Passeriformes</taxon>
        <taxon>Thamnophilidae</taxon>
        <taxon>Willisornis</taxon>
    </lineage>
</organism>
<dbReference type="PANTHER" id="PTHR33395:SF22">
    <property type="entry name" value="REVERSE TRANSCRIPTASE DOMAIN-CONTAINING PROTEIN"/>
    <property type="match status" value="1"/>
</dbReference>
<dbReference type="PANTHER" id="PTHR33395">
    <property type="entry name" value="TRANSCRIPTASE, PUTATIVE-RELATED-RELATED"/>
    <property type="match status" value="1"/>
</dbReference>
<comment type="caution">
    <text evidence="1">The sequence shown here is derived from an EMBL/GenBank/DDBJ whole genome shotgun (WGS) entry which is preliminary data.</text>
</comment>
<evidence type="ECO:0000313" key="2">
    <source>
        <dbReference type="Proteomes" id="UP001145742"/>
    </source>
</evidence>
<accession>A0ABQ9D394</accession>
<sequence>MKGYTPLRKDRPGSHSGGVAFYTTRQHLGCINLCLEVDDEHIKSLLVGIKEQINKHDNVVSVSYKSSDHGEKADEAFYRPLEAASKSQALVVGDFSHSDTCWRNNRAKHKQSRRFLESIDHNFLTQMVEEKTSNGELFDHILTNREGFVGDLKLGAALATIHGTMFNEP</sequence>
<keyword evidence="2" id="KW-1185">Reference proteome</keyword>
<reference evidence="1" key="1">
    <citation type="submission" date="2019-10" db="EMBL/GenBank/DDBJ databases">
        <authorList>
            <person name="Soares A.E.R."/>
            <person name="Aleixo A."/>
            <person name="Schneider P."/>
            <person name="Miyaki C.Y."/>
            <person name="Schneider M.P."/>
            <person name="Mello C."/>
            <person name="Vasconcelos A.T.R."/>
        </authorList>
    </citation>
    <scope>NUCLEOTIDE SEQUENCE</scope>
    <source>
        <tissue evidence="1">Muscle</tissue>
    </source>
</reference>
<gene>
    <name evidence="1" type="ORF">WISP_104740</name>
</gene>
<name>A0ABQ9D394_9PASS</name>